<feature type="non-terminal residue" evidence="1">
    <location>
        <position position="1"/>
    </location>
</feature>
<protein>
    <submittedName>
        <fullName evidence="1">Uncharacterized protein</fullName>
    </submittedName>
</protein>
<name>A0A9P9YJF5_9MUSC</name>
<dbReference type="Proteomes" id="UP001059596">
    <property type="component" value="Unassembled WGS sequence"/>
</dbReference>
<keyword evidence="2" id="KW-1185">Reference proteome</keyword>
<evidence type="ECO:0000313" key="2">
    <source>
        <dbReference type="Proteomes" id="UP001059596"/>
    </source>
</evidence>
<dbReference type="EMBL" id="JAMKOV010000009">
    <property type="protein sequence ID" value="KAI8038051.1"/>
    <property type="molecule type" value="Genomic_DNA"/>
</dbReference>
<sequence>MSQTLFDKTLYDFVSEKSKQFLSRLQIDDSFLQEDISSWDDNAAFLKAKSRISRLK</sequence>
<dbReference type="AlphaFoldDB" id="A0A9P9YJF5"/>
<accession>A0A9P9YJF5</accession>
<proteinExistence type="predicted"/>
<evidence type="ECO:0000313" key="1">
    <source>
        <dbReference type="EMBL" id="KAI8038051.1"/>
    </source>
</evidence>
<gene>
    <name evidence="1" type="ORF">M5D96_009092</name>
</gene>
<reference evidence="1" key="1">
    <citation type="journal article" date="2023" name="Genome Biol. Evol.">
        <title>Long-read-based Genome Assembly of Drosophila gunungcola Reveals Fewer Chemosensory Genes in Flower-breeding Species.</title>
        <authorList>
            <person name="Negi A."/>
            <person name="Liao B.Y."/>
            <person name="Yeh S.D."/>
        </authorList>
    </citation>
    <scope>NUCLEOTIDE SEQUENCE</scope>
    <source>
        <strain evidence="1">Sukarami</strain>
    </source>
</reference>
<comment type="caution">
    <text evidence="1">The sequence shown here is derived from an EMBL/GenBank/DDBJ whole genome shotgun (WGS) entry which is preliminary data.</text>
</comment>
<organism evidence="1 2">
    <name type="scientific">Drosophila gunungcola</name>
    <name type="common">fruit fly</name>
    <dbReference type="NCBI Taxonomy" id="103775"/>
    <lineage>
        <taxon>Eukaryota</taxon>
        <taxon>Metazoa</taxon>
        <taxon>Ecdysozoa</taxon>
        <taxon>Arthropoda</taxon>
        <taxon>Hexapoda</taxon>
        <taxon>Insecta</taxon>
        <taxon>Pterygota</taxon>
        <taxon>Neoptera</taxon>
        <taxon>Endopterygota</taxon>
        <taxon>Diptera</taxon>
        <taxon>Brachycera</taxon>
        <taxon>Muscomorpha</taxon>
        <taxon>Ephydroidea</taxon>
        <taxon>Drosophilidae</taxon>
        <taxon>Drosophila</taxon>
        <taxon>Sophophora</taxon>
    </lineage>
</organism>